<feature type="region of interest" description="Disordered" evidence="6">
    <location>
        <begin position="1"/>
        <end position="56"/>
    </location>
</feature>
<accession>A0A498KDU4</accession>
<gene>
    <name evidence="9" type="ORF">DVH24_017578</name>
</gene>
<keyword evidence="10" id="KW-1185">Reference proteome</keyword>
<evidence type="ECO:0000256" key="3">
    <source>
        <dbReference type="ARBA" id="ARBA00022771"/>
    </source>
</evidence>
<dbReference type="SUPFAM" id="SSF54695">
    <property type="entry name" value="POZ domain"/>
    <property type="match status" value="1"/>
</dbReference>
<evidence type="ECO:0000256" key="4">
    <source>
        <dbReference type="ARBA" id="ARBA00022786"/>
    </source>
</evidence>
<dbReference type="CDD" id="cd14733">
    <property type="entry name" value="BACK"/>
    <property type="match status" value="1"/>
</dbReference>
<dbReference type="Gene3D" id="1.25.40.420">
    <property type="match status" value="1"/>
</dbReference>
<feature type="domain" description="BTB" evidence="7">
    <location>
        <begin position="95"/>
        <end position="163"/>
    </location>
</feature>
<dbReference type="Gene3D" id="3.30.710.10">
    <property type="entry name" value="Potassium Channel Kv1.1, Chain A"/>
    <property type="match status" value="1"/>
</dbReference>
<dbReference type="GO" id="GO:0042542">
    <property type="term" value="P:response to hydrogen peroxide"/>
    <property type="evidence" value="ECO:0007669"/>
    <property type="project" value="UniProtKB-ARBA"/>
</dbReference>
<dbReference type="Pfam" id="PF02135">
    <property type="entry name" value="zf-TAZ"/>
    <property type="match status" value="1"/>
</dbReference>
<comment type="pathway">
    <text evidence="1">Protein modification; protein ubiquitination.</text>
</comment>
<name>A0A498KDU4_MALDO</name>
<dbReference type="STRING" id="3750.A0A498KDU4"/>
<evidence type="ECO:0000259" key="7">
    <source>
        <dbReference type="PROSITE" id="PS50097"/>
    </source>
</evidence>
<dbReference type="AlphaFoldDB" id="A0A498KDU4"/>
<evidence type="ECO:0000313" key="10">
    <source>
        <dbReference type="Proteomes" id="UP000290289"/>
    </source>
</evidence>
<feature type="domain" description="TAZ-type" evidence="8">
    <location>
        <begin position="269"/>
        <end position="367"/>
    </location>
</feature>
<keyword evidence="4" id="KW-0833">Ubl conjugation pathway</keyword>
<dbReference type="PANTHER" id="PTHR46287">
    <property type="entry name" value="BTB/POZ AND TAZ DOMAIN-CONTAINING PROTEIN 3-RELATED"/>
    <property type="match status" value="1"/>
</dbReference>
<dbReference type="GO" id="GO:0006355">
    <property type="term" value="P:regulation of DNA-templated transcription"/>
    <property type="evidence" value="ECO:0007669"/>
    <property type="project" value="UniProtKB-ARBA"/>
</dbReference>
<dbReference type="SMART" id="SM00551">
    <property type="entry name" value="ZnF_TAZ"/>
    <property type="match status" value="1"/>
</dbReference>
<keyword evidence="5" id="KW-0862">Zinc</keyword>
<dbReference type="Gene3D" id="1.20.1020.10">
    <property type="entry name" value="TAZ domain"/>
    <property type="match status" value="1"/>
</dbReference>
<dbReference type="InterPro" id="IPR035898">
    <property type="entry name" value="TAZ_dom_sf"/>
</dbReference>
<evidence type="ECO:0000256" key="2">
    <source>
        <dbReference type="ARBA" id="ARBA00022723"/>
    </source>
</evidence>
<dbReference type="InterPro" id="IPR000197">
    <property type="entry name" value="Znf_TAZ"/>
</dbReference>
<sequence>MASSTPDSPWPSSTHDSFSGSFNIHIEEANPDDILPVLEDPTSSTSYSHNIPKPPPVPSKAYTQNKLFKRLSQSCYVPNETIDTWDKLFKEAYGADVYICTKDESCIPVHSSVLTIASPVLGKFLQQSKVRNGMRYIKIPGVPYEAVYAFIHFLYSSCYEKEEMKKFVLHLLVLSHSYSVPSLKRVCIYILEQGWITKENVVDVLQLARKCDAPRLSLICVRMVVKDFKAISSTEGWKVMKRVSPALEQELLESVVEADSRKEERLKKKEEKKVYLQLYEAMEALLHICRDGCRTIGPRDKVFKGSQVACGFPACKGLETLVRHFSGCKTRVPGGCAHCKRMWQLLELHSRICNEPELCKVPLCRHLKEKMQQQTKKDEAKWKLLVSKVVAAKDTLGPISARHSRLS</sequence>
<dbReference type="GO" id="GO:0008270">
    <property type="term" value="F:zinc ion binding"/>
    <property type="evidence" value="ECO:0007669"/>
    <property type="project" value="UniProtKB-KW"/>
</dbReference>
<dbReference type="InterPro" id="IPR044513">
    <property type="entry name" value="BT1/2/3/4/5"/>
</dbReference>
<evidence type="ECO:0000256" key="5">
    <source>
        <dbReference type="ARBA" id="ARBA00022833"/>
    </source>
</evidence>
<evidence type="ECO:0000256" key="1">
    <source>
        <dbReference type="ARBA" id="ARBA00004906"/>
    </source>
</evidence>
<dbReference type="EMBL" id="RDQH01000328">
    <property type="protein sequence ID" value="RXI05536.1"/>
    <property type="molecule type" value="Genomic_DNA"/>
</dbReference>
<keyword evidence="3" id="KW-0863">Zinc-finger</keyword>
<dbReference type="InterPro" id="IPR000210">
    <property type="entry name" value="BTB/POZ_dom"/>
</dbReference>
<dbReference type="PROSITE" id="PS50097">
    <property type="entry name" value="BTB"/>
    <property type="match status" value="1"/>
</dbReference>
<dbReference type="GO" id="GO:0005516">
    <property type="term" value="F:calmodulin binding"/>
    <property type="evidence" value="ECO:0007669"/>
    <property type="project" value="UniProtKB-ARBA"/>
</dbReference>
<dbReference type="GO" id="GO:0009725">
    <property type="term" value="P:response to hormone"/>
    <property type="evidence" value="ECO:0007669"/>
    <property type="project" value="UniProtKB-ARBA"/>
</dbReference>
<evidence type="ECO:0000256" key="6">
    <source>
        <dbReference type="SAM" id="MobiDB-lite"/>
    </source>
</evidence>
<reference evidence="9 10" key="1">
    <citation type="submission" date="2018-10" db="EMBL/GenBank/DDBJ databases">
        <title>A high-quality apple genome assembly.</title>
        <authorList>
            <person name="Hu J."/>
        </authorList>
    </citation>
    <scope>NUCLEOTIDE SEQUENCE [LARGE SCALE GENOMIC DNA]</scope>
    <source>
        <strain evidence="10">cv. HFTH1</strain>
        <tissue evidence="9">Young leaf</tissue>
    </source>
</reference>
<evidence type="ECO:0000313" key="9">
    <source>
        <dbReference type="EMBL" id="RXI05536.1"/>
    </source>
</evidence>
<protein>
    <recommendedName>
        <fullName evidence="11">TAZ-type domain-containing protein</fullName>
    </recommendedName>
</protein>
<dbReference type="GO" id="GO:0009751">
    <property type="term" value="P:response to salicylic acid"/>
    <property type="evidence" value="ECO:0007669"/>
    <property type="project" value="UniProtKB-ARBA"/>
</dbReference>
<dbReference type="PANTHER" id="PTHR46287:SF1">
    <property type="entry name" value="BTB_POZ AND TAZ DOMAIN-CONTAINING PROTEIN 3"/>
    <property type="match status" value="1"/>
</dbReference>
<dbReference type="InterPro" id="IPR011333">
    <property type="entry name" value="SKP1/BTB/POZ_sf"/>
</dbReference>
<dbReference type="PROSITE" id="PS50134">
    <property type="entry name" value="ZF_TAZ"/>
    <property type="match status" value="1"/>
</dbReference>
<feature type="compositionally biased region" description="Low complexity" evidence="6">
    <location>
        <begin position="1"/>
        <end position="17"/>
    </location>
</feature>
<evidence type="ECO:0008006" key="11">
    <source>
        <dbReference type="Google" id="ProtNLM"/>
    </source>
</evidence>
<dbReference type="FunFam" id="1.25.40.420:FF:000012">
    <property type="entry name" value="BTB/POZ and TAZ domain-containing protein 2"/>
    <property type="match status" value="1"/>
</dbReference>
<dbReference type="Pfam" id="PF00651">
    <property type="entry name" value="BTB"/>
    <property type="match status" value="1"/>
</dbReference>
<proteinExistence type="predicted"/>
<dbReference type="Proteomes" id="UP000290289">
    <property type="component" value="Chromosome 2"/>
</dbReference>
<evidence type="ECO:0000259" key="8">
    <source>
        <dbReference type="PROSITE" id="PS50134"/>
    </source>
</evidence>
<organism evidence="9 10">
    <name type="scientific">Malus domestica</name>
    <name type="common">Apple</name>
    <name type="synonym">Pyrus malus</name>
    <dbReference type="NCBI Taxonomy" id="3750"/>
    <lineage>
        <taxon>Eukaryota</taxon>
        <taxon>Viridiplantae</taxon>
        <taxon>Streptophyta</taxon>
        <taxon>Embryophyta</taxon>
        <taxon>Tracheophyta</taxon>
        <taxon>Spermatophyta</taxon>
        <taxon>Magnoliopsida</taxon>
        <taxon>eudicotyledons</taxon>
        <taxon>Gunneridae</taxon>
        <taxon>Pentapetalae</taxon>
        <taxon>rosids</taxon>
        <taxon>fabids</taxon>
        <taxon>Rosales</taxon>
        <taxon>Rosaceae</taxon>
        <taxon>Amygdaloideae</taxon>
        <taxon>Maleae</taxon>
        <taxon>Malus</taxon>
    </lineage>
</organism>
<dbReference type="SUPFAM" id="SSF57933">
    <property type="entry name" value="TAZ domain"/>
    <property type="match status" value="1"/>
</dbReference>
<dbReference type="SMART" id="SM00225">
    <property type="entry name" value="BTB"/>
    <property type="match status" value="1"/>
</dbReference>
<comment type="caution">
    <text evidence="9">The sequence shown here is derived from an EMBL/GenBank/DDBJ whole genome shotgun (WGS) entry which is preliminary data.</text>
</comment>
<dbReference type="FunFam" id="1.20.1020.10:FF:000004">
    <property type="entry name" value="BTB/POZ and TAZ domain-containing protein 2"/>
    <property type="match status" value="1"/>
</dbReference>
<keyword evidence="2" id="KW-0479">Metal-binding</keyword>